<gene>
    <name evidence="1" type="ORF">DN745_11405</name>
</gene>
<sequence>MDSDNNNKLDVDYSVRKQRGNKSCLVTALFISFGGIVLIGILAAIAIPAFQKYLARSKAAEAPLVVGKLQFQAIHYFETSSADGACQFPPSANPVPEGQECCENVGPSGGEEWTPPAQTWRQEGWKALGFEKNEPSYFAYQTINKKTDEGNDLMELRAFADFQPGGPRHTYSVTIEGHKNDQGECVANAQAPVVSNDLE</sequence>
<evidence type="ECO:0000313" key="1">
    <source>
        <dbReference type="EMBL" id="AWV89912.1"/>
    </source>
</evidence>
<dbReference type="SUPFAM" id="SSF54523">
    <property type="entry name" value="Pili subunits"/>
    <property type="match status" value="1"/>
</dbReference>
<dbReference type="KEGG" id="bsed:DN745_11405"/>
<organism evidence="1 2">
    <name type="scientific">Bradymonas sediminis</name>
    <dbReference type="NCBI Taxonomy" id="1548548"/>
    <lineage>
        <taxon>Bacteria</taxon>
        <taxon>Deltaproteobacteria</taxon>
        <taxon>Bradymonadales</taxon>
        <taxon>Bradymonadaceae</taxon>
        <taxon>Bradymonas</taxon>
    </lineage>
</organism>
<dbReference type="EMBL" id="CP030032">
    <property type="protein sequence ID" value="AWV89912.1"/>
    <property type="molecule type" value="Genomic_DNA"/>
</dbReference>
<name>A0A2Z4FLU9_9DELT</name>
<dbReference type="InterPro" id="IPR045584">
    <property type="entry name" value="Pilin-like"/>
</dbReference>
<dbReference type="AlphaFoldDB" id="A0A2Z4FLU9"/>
<dbReference type="Gene3D" id="3.30.700.10">
    <property type="entry name" value="Glycoprotein, Type 4 Pilin"/>
    <property type="match status" value="1"/>
</dbReference>
<reference evidence="1 2" key="1">
    <citation type="submission" date="2018-06" db="EMBL/GenBank/DDBJ databases">
        <title>Lujinxingia sediminis gen. nov. sp. nov., a new facultative anaerobic member of the class Deltaproteobacteria, and proposal of Lujinxingaceae fam. nov.</title>
        <authorList>
            <person name="Guo L.-Y."/>
            <person name="Li C.-M."/>
            <person name="Wang S."/>
            <person name="Du Z.-J."/>
        </authorList>
    </citation>
    <scope>NUCLEOTIDE SEQUENCE [LARGE SCALE GENOMIC DNA]</scope>
    <source>
        <strain evidence="1 2">FA350</strain>
    </source>
</reference>
<accession>A0A2Z4FLU9</accession>
<evidence type="ECO:0000313" key="2">
    <source>
        <dbReference type="Proteomes" id="UP000249799"/>
    </source>
</evidence>
<dbReference type="Proteomes" id="UP000249799">
    <property type="component" value="Chromosome"/>
</dbReference>
<proteinExistence type="predicted"/>
<keyword evidence="2" id="KW-1185">Reference proteome</keyword>
<protein>
    <submittedName>
        <fullName evidence="1">Uncharacterized protein</fullName>
    </submittedName>
</protein>
<dbReference type="RefSeq" id="WP_111334944.1">
    <property type="nucleotide sequence ID" value="NZ_CP030032.1"/>
</dbReference>